<dbReference type="AlphaFoldDB" id="A0AAD2DB99"/>
<evidence type="ECO:0000313" key="2">
    <source>
        <dbReference type="Proteomes" id="UP001295684"/>
    </source>
</evidence>
<proteinExistence type="predicted"/>
<organism evidence="1 2">
    <name type="scientific">Euplotes crassus</name>
    <dbReference type="NCBI Taxonomy" id="5936"/>
    <lineage>
        <taxon>Eukaryota</taxon>
        <taxon>Sar</taxon>
        <taxon>Alveolata</taxon>
        <taxon>Ciliophora</taxon>
        <taxon>Intramacronucleata</taxon>
        <taxon>Spirotrichea</taxon>
        <taxon>Hypotrichia</taxon>
        <taxon>Euplotida</taxon>
        <taxon>Euplotidae</taxon>
        <taxon>Moneuplotes</taxon>
    </lineage>
</organism>
<keyword evidence="2" id="KW-1185">Reference proteome</keyword>
<protein>
    <submittedName>
        <fullName evidence="1">Uncharacterized protein</fullName>
    </submittedName>
</protein>
<evidence type="ECO:0000313" key="1">
    <source>
        <dbReference type="EMBL" id="CAI2386393.1"/>
    </source>
</evidence>
<sequence>MYCMSYHTRSVNSPTVKRDLQKYCFTPSPHQRMAFSNCIRSPKLHNPINDMLKKIVKKRKIETRGMPELFSPSRYLSPSIAKSVKGLLISTISSQVLY</sequence>
<comment type="caution">
    <text evidence="1">The sequence shown here is derived from an EMBL/GenBank/DDBJ whole genome shotgun (WGS) entry which is preliminary data.</text>
</comment>
<accession>A0AAD2DB99</accession>
<gene>
    <name evidence="1" type="ORF">ECRASSUSDP1_LOCUS28008</name>
</gene>
<dbReference type="EMBL" id="CAMPGE010028900">
    <property type="protein sequence ID" value="CAI2386393.1"/>
    <property type="molecule type" value="Genomic_DNA"/>
</dbReference>
<reference evidence="1" key="1">
    <citation type="submission" date="2023-07" db="EMBL/GenBank/DDBJ databases">
        <authorList>
            <consortium name="AG Swart"/>
            <person name="Singh M."/>
            <person name="Singh A."/>
            <person name="Seah K."/>
            <person name="Emmerich C."/>
        </authorList>
    </citation>
    <scope>NUCLEOTIDE SEQUENCE</scope>
    <source>
        <strain evidence="1">DP1</strain>
    </source>
</reference>
<name>A0AAD2DB99_EUPCR</name>
<dbReference type="Proteomes" id="UP001295684">
    <property type="component" value="Unassembled WGS sequence"/>
</dbReference>